<name>A0AA36HL09_9DINO</name>
<keyword evidence="3" id="KW-1185">Reference proteome</keyword>
<proteinExistence type="predicted"/>
<dbReference type="Proteomes" id="UP001178507">
    <property type="component" value="Unassembled WGS sequence"/>
</dbReference>
<evidence type="ECO:0000256" key="1">
    <source>
        <dbReference type="SAM" id="MobiDB-lite"/>
    </source>
</evidence>
<dbReference type="EMBL" id="CAUJNA010000036">
    <property type="protein sequence ID" value="CAJ1370776.1"/>
    <property type="molecule type" value="Genomic_DNA"/>
</dbReference>
<organism evidence="2 3">
    <name type="scientific">Effrenium voratum</name>
    <dbReference type="NCBI Taxonomy" id="2562239"/>
    <lineage>
        <taxon>Eukaryota</taxon>
        <taxon>Sar</taxon>
        <taxon>Alveolata</taxon>
        <taxon>Dinophyceae</taxon>
        <taxon>Suessiales</taxon>
        <taxon>Symbiodiniaceae</taxon>
        <taxon>Effrenium</taxon>
    </lineage>
</organism>
<protein>
    <submittedName>
        <fullName evidence="2">Uncharacterized protein</fullName>
    </submittedName>
</protein>
<dbReference type="AlphaFoldDB" id="A0AA36HL09"/>
<sequence length="351" mass="39334">MQLQQHLAPGDAMLSNHNEQKVEVSGCERKEGPGMTVTVAVRLFVALFGDPFRPLFCNLRECGEVSVARNQLRRNFPRMGDATLAGFDINGLQQAMLVSRPDGTSTFRLAYAFHTPILAKAHWVPECLALVVKGLNHVVHQNFNRPGIQKLRKIDADFYVILSLCHFKRGPPMLPHTGPEEPDVTICGEDGLQSSWTRHAVQTSRFRAAEYMQLFIERLGYSLRFFGTLDGQMLVPYQCAVRRDKWQRLRKDVLNAFSSQKAAYRRMNGGAAAPELKEGRSANFKVGPVKVGYGVAAELPQLVVRRTFFGVEELIDKTLLRRAKSSRHLCTCDGDTTQLSEGEANRVVPVH</sequence>
<gene>
    <name evidence="2" type="ORF">EVOR1521_LOCUS1269</name>
</gene>
<evidence type="ECO:0000313" key="3">
    <source>
        <dbReference type="Proteomes" id="UP001178507"/>
    </source>
</evidence>
<accession>A0AA36HL09</accession>
<feature type="region of interest" description="Disordered" evidence="1">
    <location>
        <begin position="1"/>
        <end position="23"/>
    </location>
</feature>
<comment type="caution">
    <text evidence="2">The sequence shown here is derived from an EMBL/GenBank/DDBJ whole genome shotgun (WGS) entry which is preliminary data.</text>
</comment>
<evidence type="ECO:0000313" key="2">
    <source>
        <dbReference type="EMBL" id="CAJ1370776.1"/>
    </source>
</evidence>
<reference evidence="2" key="1">
    <citation type="submission" date="2023-08" db="EMBL/GenBank/DDBJ databases">
        <authorList>
            <person name="Chen Y."/>
            <person name="Shah S."/>
            <person name="Dougan E. K."/>
            <person name="Thang M."/>
            <person name="Chan C."/>
        </authorList>
    </citation>
    <scope>NUCLEOTIDE SEQUENCE</scope>
</reference>